<reference evidence="3" key="1">
    <citation type="journal article" date="2012" name="Proc. Natl. Acad. Sci. U.S.A.">
        <title>Antigenic diversity is generated by distinct evolutionary mechanisms in African trypanosome species.</title>
        <authorList>
            <person name="Jackson A.P."/>
            <person name="Berry A."/>
            <person name="Aslett M."/>
            <person name="Allison H.C."/>
            <person name="Burton P."/>
            <person name="Vavrova-Anderson J."/>
            <person name="Brown R."/>
            <person name="Browne H."/>
            <person name="Corton N."/>
            <person name="Hauser H."/>
            <person name="Gamble J."/>
            <person name="Gilderthorp R."/>
            <person name="Marcello L."/>
            <person name="McQuillan J."/>
            <person name="Otto T.D."/>
            <person name="Quail M.A."/>
            <person name="Sanders M.J."/>
            <person name="van Tonder A."/>
            <person name="Ginger M.L."/>
            <person name="Field M.C."/>
            <person name="Barry J.D."/>
            <person name="Hertz-Fowler C."/>
            <person name="Berriman M."/>
        </authorList>
    </citation>
    <scope>NUCLEOTIDE SEQUENCE</scope>
    <source>
        <strain evidence="3">IL3000</strain>
    </source>
</reference>
<protein>
    <recommendedName>
        <fullName evidence="2">Dynamin N-terminal domain-containing protein</fullName>
    </recommendedName>
</protein>
<dbReference type="Gene3D" id="3.40.50.300">
    <property type="entry name" value="P-loop containing nucleotide triphosphate hydrolases"/>
    <property type="match status" value="1"/>
</dbReference>
<evidence type="ECO:0000256" key="1">
    <source>
        <dbReference type="SAM" id="MobiDB-lite"/>
    </source>
</evidence>
<dbReference type="AlphaFoldDB" id="G0UPQ2"/>
<gene>
    <name evidence="3" type="ORF">TCIL3000_7_1710</name>
</gene>
<feature type="compositionally biased region" description="Polar residues" evidence="1">
    <location>
        <begin position="72"/>
        <end position="92"/>
    </location>
</feature>
<dbReference type="EMBL" id="HE575320">
    <property type="protein sequence ID" value="CCC91363.1"/>
    <property type="molecule type" value="Genomic_DNA"/>
</dbReference>
<name>G0UPQ2_TRYCI</name>
<dbReference type="PANTHER" id="PTHR43681:SF1">
    <property type="entry name" value="SARCALUMENIN"/>
    <property type="match status" value="1"/>
</dbReference>
<dbReference type="VEuPathDB" id="TriTrypDB:TcIL3000_7_1710"/>
<dbReference type="SUPFAM" id="SSF52540">
    <property type="entry name" value="P-loop containing nucleoside triphosphate hydrolases"/>
    <property type="match status" value="1"/>
</dbReference>
<dbReference type="Pfam" id="PF00350">
    <property type="entry name" value="Dynamin_N"/>
    <property type="match status" value="1"/>
</dbReference>
<dbReference type="InterPro" id="IPR027417">
    <property type="entry name" value="P-loop_NTPase"/>
</dbReference>
<dbReference type="InterPro" id="IPR051943">
    <property type="entry name" value="TRAFAC_Dynamin-like_GTPase"/>
</dbReference>
<sequence length="580" mass="64228">MWGARSLCAGFAPKGLAAPSRRFLCGYKCLGGGLPVGRRACIVLTTSFEGRRCFGTTLPAALHAVLRRKVTTNDPPGSGNSTTQRVGSSLAQVSEEERKVLESFDDDISSMKTKVLRNFKDEFRFLSCDSRRQPMVIVLGNHSAGKSTMINRLLGLDLQRSGVSPTDDGFTVIQRGSEDITEDGPTAVSDPRYGFQDLRRFGIYFVNKFKVKTRKLPSTSLFPEGLMIVDTPGMIDTPIHLNDRTSVEGQLRGYDLFAVTRWFAARSDLIILMFDPANPGTTGETLDVLTKSLAGVEHKLLIVLNKSDVYSKAADFARVYGVLCWNLSKVLQMKDIPHIYTTYFLPCGGVEYADDLFGHRSAEVEASSNDSTTIIAREELLRQRGEVVHEVLRAPLRRYDNLITEVEEGVKRVLLAGRVCTDIVSAHRRMRATSLVVPPAILCVAATFLIAGGLTQGSLFISSAVSLGAMATMIWSQKALRDFEKEVTTNIDAVFRKLYVRYERTMDVELRWRDAVKPEILEFLKSSLESGGQTIGSLPTLSKRGQDVIVSVLKNDIPQLRVRVADFKANKFFRSDRGSS</sequence>
<feature type="region of interest" description="Disordered" evidence="1">
    <location>
        <begin position="70"/>
        <end position="92"/>
    </location>
</feature>
<evidence type="ECO:0000313" key="3">
    <source>
        <dbReference type="EMBL" id="CCC91363.1"/>
    </source>
</evidence>
<evidence type="ECO:0000259" key="2">
    <source>
        <dbReference type="Pfam" id="PF00350"/>
    </source>
</evidence>
<dbReference type="InterPro" id="IPR045063">
    <property type="entry name" value="Dynamin_N"/>
</dbReference>
<feature type="domain" description="Dynamin N-terminal" evidence="2">
    <location>
        <begin position="136"/>
        <end position="306"/>
    </location>
</feature>
<organism evidence="3">
    <name type="scientific">Trypanosoma congolense (strain IL3000)</name>
    <dbReference type="NCBI Taxonomy" id="1068625"/>
    <lineage>
        <taxon>Eukaryota</taxon>
        <taxon>Discoba</taxon>
        <taxon>Euglenozoa</taxon>
        <taxon>Kinetoplastea</taxon>
        <taxon>Metakinetoplastina</taxon>
        <taxon>Trypanosomatida</taxon>
        <taxon>Trypanosomatidae</taxon>
        <taxon>Trypanosoma</taxon>
        <taxon>Nannomonas</taxon>
    </lineage>
</organism>
<dbReference type="PANTHER" id="PTHR43681">
    <property type="entry name" value="TRANSMEMBRANE GTPASE FZO"/>
    <property type="match status" value="1"/>
</dbReference>
<accession>G0UPQ2</accession>
<proteinExistence type="predicted"/>